<dbReference type="Proteomes" id="UP000324222">
    <property type="component" value="Unassembled WGS sequence"/>
</dbReference>
<evidence type="ECO:0000313" key="1">
    <source>
        <dbReference type="EMBL" id="MPC07789.1"/>
    </source>
</evidence>
<sequence>MCGRGRQFAGIGSGLIGRRDVWQAGLVDCCHKLLVVDIHAWTTCPSWRLRNGAACRPGHLGDSHYRRGLPPYPATATAIAWTHAAGTDKARQVFHLSGLGLVLSIGRRSKDIKQNLFK</sequence>
<proteinExistence type="predicted"/>
<dbReference type="EMBL" id="VSRR010000008">
    <property type="protein sequence ID" value="MPC07789.1"/>
    <property type="molecule type" value="Genomic_DNA"/>
</dbReference>
<gene>
    <name evidence="1" type="ORF">E2C01_000356</name>
</gene>
<organism evidence="1 2">
    <name type="scientific">Portunus trituberculatus</name>
    <name type="common">Swimming crab</name>
    <name type="synonym">Neptunus trituberculatus</name>
    <dbReference type="NCBI Taxonomy" id="210409"/>
    <lineage>
        <taxon>Eukaryota</taxon>
        <taxon>Metazoa</taxon>
        <taxon>Ecdysozoa</taxon>
        <taxon>Arthropoda</taxon>
        <taxon>Crustacea</taxon>
        <taxon>Multicrustacea</taxon>
        <taxon>Malacostraca</taxon>
        <taxon>Eumalacostraca</taxon>
        <taxon>Eucarida</taxon>
        <taxon>Decapoda</taxon>
        <taxon>Pleocyemata</taxon>
        <taxon>Brachyura</taxon>
        <taxon>Eubrachyura</taxon>
        <taxon>Portunoidea</taxon>
        <taxon>Portunidae</taxon>
        <taxon>Portuninae</taxon>
        <taxon>Portunus</taxon>
    </lineage>
</organism>
<dbReference type="AlphaFoldDB" id="A0A5B7CE41"/>
<protein>
    <submittedName>
        <fullName evidence="1">Uncharacterized protein</fullName>
    </submittedName>
</protein>
<keyword evidence="2" id="KW-1185">Reference proteome</keyword>
<reference evidence="1 2" key="1">
    <citation type="submission" date="2019-05" db="EMBL/GenBank/DDBJ databases">
        <title>Another draft genome of Portunus trituberculatus and its Hox gene families provides insights of decapod evolution.</title>
        <authorList>
            <person name="Jeong J.-H."/>
            <person name="Song I."/>
            <person name="Kim S."/>
            <person name="Choi T."/>
            <person name="Kim D."/>
            <person name="Ryu S."/>
            <person name="Kim W."/>
        </authorList>
    </citation>
    <scope>NUCLEOTIDE SEQUENCE [LARGE SCALE GENOMIC DNA]</scope>
    <source>
        <tissue evidence="1">Muscle</tissue>
    </source>
</reference>
<comment type="caution">
    <text evidence="1">The sequence shown here is derived from an EMBL/GenBank/DDBJ whole genome shotgun (WGS) entry which is preliminary data.</text>
</comment>
<name>A0A5B7CE41_PORTR</name>
<evidence type="ECO:0000313" key="2">
    <source>
        <dbReference type="Proteomes" id="UP000324222"/>
    </source>
</evidence>
<accession>A0A5B7CE41</accession>